<dbReference type="EMBL" id="QTTN01000002">
    <property type="protein sequence ID" value="REE93134.1"/>
    <property type="molecule type" value="Genomic_DNA"/>
</dbReference>
<accession>A0A3D9SNL4</accession>
<name>A0A3D9SNL4_9BACL</name>
<feature type="domain" description="Xylose isomerase-like TIM barrel" evidence="1">
    <location>
        <begin position="55"/>
        <end position="232"/>
    </location>
</feature>
<dbReference type="AlphaFoldDB" id="A0A3D9SNL4"/>
<gene>
    <name evidence="2" type="ORF">A8990_102221</name>
</gene>
<dbReference type="RefSeq" id="WP_116187580.1">
    <property type="nucleotide sequence ID" value="NZ_QTTN01000002.1"/>
</dbReference>
<protein>
    <submittedName>
        <fullName evidence="2">Sugar phosphate isomerase/epimerase</fullName>
    </submittedName>
</protein>
<evidence type="ECO:0000259" key="1">
    <source>
        <dbReference type="Pfam" id="PF01261"/>
    </source>
</evidence>
<keyword evidence="3" id="KW-1185">Reference proteome</keyword>
<dbReference type="Proteomes" id="UP000256304">
    <property type="component" value="Unassembled WGS sequence"/>
</dbReference>
<dbReference type="Pfam" id="PF01261">
    <property type="entry name" value="AP_endonuc_2"/>
    <property type="match status" value="1"/>
</dbReference>
<dbReference type="PANTHER" id="PTHR12110:SF53">
    <property type="entry name" value="BLR5974 PROTEIN"/>
    <property type="match status" value="1"/>
</dbReference>
<dbReference type="PANTHER" id="PTHR12110">
    <property type="entry name" value="HYDROXYPYRUVATE ISOMERASE"/>
    <property type="match status" value="1"/>
</dbReference>
<keyword evidence="2" id="KW-0413">Isomerase</keyword>
<dbReference type="GO" id="GO:0016853">
    <property type="term" value="F:isomerase activity"/>
    <property type="evidence" value="ECO:0007669"/>
    <property type="project" value="UniProtKB-KW"/>
</dbReference>
<dbReference type="InterPro" id="IPR036237">
    <property type="entry name" value="Xyl_isomerase-like_sf"/>
</dbReference>
<comment type="caution">
    <text evidence="2">The sequence shown here is derived from an EMBL/GenBank/DDBJ whole genome shotgun (WGS) entry which is preliminary data.</text>
</comment>
<evidence type="ECO:0000313" key="2">
    <source>
        <dbReference type="EMBL" id="REE93134.1"/>
    </source>
</evidence>
<proteinExistence type="predicted"/>
<dbReference type="SUPFAM" id="SSF51658">
    <property type="entry name" value="Xylose isomerase-like"/>
    <property type="match status" value="1"/>
</dbReference>
<sequence length="345" mass="37325">MRFGLSMFGTTYAMGLHPRSTAAPMTAEAVLYQAVQSGLQGAELPAGLLAKADQQAIIRFAREHELYLVVAEGGFDPERLGEAIALAKSVGASVVRTVAGGAMLGGDRRHMAGGWQPFLAKVREGLAEATAIAEQAGVTIAIENHQDLASEELIWLCESISSHHIGLTLDTGNPLATAEEPVDFARRIAPYLKNVHLKDYWIHPTDEGYRLVRCPIGQGAVDFPALMDVFRTSAPASGQLTMSIEIGALEARHVRVLADDYWPEYPPRSAQQLAQVMRFVQQQAKPAGAQWQTPHERGESVDAVIAYEQAQLMSSIAYVHQLMSTANQTNLSIPSNQSNPSEAVS</sequence>
<organism evidence="2 3">
    <name type="scientific">Paenibacillus taihuensis</name>
    <dbReference type="NCBI Taxonomy" id="1156355"/>
    <lineage>
        <taxon>Bacteria</taxon>
        <taxon>Bacillati</taxon>
        <taxon>Bacillota</taxon>
        <taxon>Bacilli</taxon>
        <taxon>Bacillales</taxon>
        <taxon>Paenibacillaceae</taxon>
        <taxon>Paenibacillus</taxon>
    </lineage>
</organism>
<dbReference type="OrthoDB" id="256906at2"/>
<evidence type="ECO:0000313" key="3">
    <source>
        <dbReference type="Proteomes" id="UP000256304"/>
    </source>
</evidence>
<dbReference type="InterPro" id="IPR013022">
    <property type="entry name" value="Xyl_isomerase-like_TIM-brl"/>
</dbReference>
<dbReference type="Gene3D" id="3.20.20.150">
    <property type="entry name" value="Divalent-metal-dependent TIM barrel enzymes"/>
    <property type="match status" value="1"/>
</dbReference>
<dbReference type="InterPro" id="IPR050312">
    <property type="entry name" value="IolE/XylAMocC-like"/>
</dbReference>
<reference evidence="2 3" key="1">
    <citation type="submission" date="2018-08" db="EMBL/GenBank/DDBJ databases">
        <title>Genomic Encyclopedia of Type Strains, Phase III (KMG-III): the genomes of soil and plant-associated and newly described type strains.</title>
        <authorList>
            <person name="Whitman W."/>
        </authorList>
    </citation>
    <scope>NUCLEOTIDE SEQUENCE [LARGE SCALE GENOMIC DNA]</scope>
    <source>
        <strain evidence="2 3">CGMCC 1.10966</strain>
    </source>
</reference>